<keyword evidence="14" id="KW-0328">Glycosyltransferase</keyword>
<sequence length="208" mass="22025">MTTIALVDYGMGNRRSVEKALEHVGARVLRTADHEEIAAADGVLVPGVGAFPEAMRRLRAAGLDAVVRERAQAGVPVLGICLGMQLLFESSTEHEGAEGLGLIPGTVTRLDARGAKLPHIGWNEVTFQRTGALTRRLGPTSAFYHVHSFVCRPSDHADVVGTGEYGETFPSIVEHGSVMGAQFHPEKSSRAGLALLGNFTAACATVRA</sequence>
<dbReference type="InterPro" id="IPR029062">
    <property type="entry name" value="Class_I_gatase-like"/>
</dbReference>
<evidence type="ECO:0000256" key="2">
    <source>
        <dbReference type="ARBA" id="ARBA00011152"/>
    </source>
</evidence>
<evidence type="ECO:0000256" key="5">
    <source>
        <dbReference type="ARBA" id="ARBA00022962"/>
    </source>
</evidence>
<dbReference type="Pfam" id="PF00117">
    <property type="entry name" value="GATase"/>
    <property type="match status" value="1"/>
</dbReference>
<dbReference type="InterPro" id="IPR017926">
    <property type="entry name" value="GATASE"/>
</dbReference>
<comment type="pathway">
    <text evidence="1 11">Amino-acid biosynthesis; L-histidine biosynthesis; L-histidine from 5-phospho-alpha-D-ribose 1-diphosphate: step 5/9.</text>
</comment>
<dbReference type="EC" id="4.3.2.10" evidence="11"/>
<keyword evidence="4 11" id="KW-0378">Hydrolase</keyword>
<dbReference type="EC" id="3.5.1.2" evidence="11"/>
<dbReference type="PROSITE" id="PS51273">
    <property type="entry name" value="GATASE_TYPE_1"/>
    <property type="match status" value="1"/>
</dbReference>
<organism evidence="14">
    <name type="scientific">uncultured Solirubrobacteraceae bacterium</name>
    <dbReference type="NCBI Taxonomy" id="1162706"/>
    <lineage>
        <taxon>Bacteria</taxon>
        <taxon>Bacillati</taxon>
        <taxon>Actinomycetota</taxon>
        <taxon>Thermoleophilia</taxon>
        <taxon>Solirubrobacterales</taxon>
        <taxon>Solirubrobacteraceae</taxon>
        <taxon>environmental samples</taxon>
    </lineage>
</organism>
<evidence type="ECO:0000256" key="4">
    <source>
        <dbReference type="ARBA" id="ARBA00022801"/>
    </source>
</evidence>
<dbReference type="PROSITE" id="PS51274">
    <property type="entry name" value="GATASE_COBBQ"/>
    <property type="match status" value="1"/>
</dbReference>
<keyword evidence="7 11" id="KW-0456">Lyase</keyword>
<keyword evidence="14" id="KW-0808">Transferase</keyword>
<proteinExistence type="inferred from homology"/>
<dbReference type="PANTHER" id="PTHR42701:SF1">
    <property type="entry name" value="IMIDAZOLE GLYCEROL PHOSPHATE SYNTHASE SUBUNIT HISH"/>
    <property type="match status" value="1"/>
</dbReference>
<comment type="function">
    <text evidence="8 11">IGPS catalyzes the conversion of PRFAR and glutamine to IGP, AICAR and glutamate. The HisH subunit catalyzes the hydrolysis of glutamine to glutamate and ammonia as part of the synthesis of IGP and AICAR. The resulting ammonia molecule is channeled to the active site of HisF.</text>
</comment>
<dbReference type="AlphaFoldDB" id="A0A6J4S438"/>
<dbReference type="GO" id="GO:0000105">
    <property type="term" value="P:L-histidine biosynthetic process"/>
    <property type="evidence" value="ECO:0007669"/>
    <property type="project" value="UniProtKB-UniRule"/>
</dbReference>
<dbReference type="GO" id="GO:0000107">
    <property type="term" value="F:imidazoleglycerol-phosphate synthase activity"/>
    <property type="evidence" value="ECO:0007669"/>
    <property type="project" value="UniProtKB-UniRule"/>
</dbReference>
<dbReference type="CDD" id="cd01748">
    <property type="entry name" value="GATase1_IGP_Synthase"/>
    <property type="match status" value="1"/>
</dbReference>
<evidence type="ECO:0000256" key="12">
    <source>
        <dbReference type="PIRSR" id="PIRSR000495-1"/>
    </source>
</evidence>
<accession>A0A6J4S438</accession>
<dbReference type="PANTHER" id="PTHR42701">
    <property type="entry name" value="IMIDAZOLE GLYCEROL PHOSPHATE SYNTHASE SUBUNIT HISH"/>
    <property type="match status" value="1"/>
</dbReference>
<dbReference type="SUPFAM" id="SSF52317">
    <property type="entry name" value="Class I glutamine amidotransferase-like"/>
    <property type="match status" value="1"/>
</dbReference>
<feature type="active site" description="Nucleophile" evidence="11 12">
    <location>
        <position position="81"/>
    </location>
</feature>
<feature type="domain" description="Glutamine amidotransferase" evidence="13">
    <location>
        <begin position="6"/>
        <end position="199"/>
    </location>
</feature>
<gene>
    <name evidence="11" type="primary">hisH</name>
    <name evidence="14" type="ORF">AVDCRST_MAG38-2144</name>
</gene>
<keyword evidence="11" id="KW-0963">Cytoplasm</keyword>
<evidence type="ECO:0000256" key="1">
    <source>
        <dbReference type="ARBA" id="ARBA00005091"/>
    </source>
</evidence>
<dbReference type="Gene3D" id="3.40.50.880">
    <property type="match status" value="1"/>
</dbReference>
<comment type="catalytic activity">
    <reaction evidence="10 11">
        <text>L-glutamine + H2O = L-glutamate + NH4(+)</text>
        <dbReference type="Rhea" id="RHEA:15889"/>
        <dbReference type="ChEBI" id="CHEBI:15377"/>
        <dbReference type="ChEBI" id="CHEBI:28938"/>
        <dbReference type="ChEBI" id="CHEBI:29985"/>
        <dbReference type="ChEBI" id="CHEBI:58359"/>
        <dbReference type="EC" id="3.5.1.2"/>
    </reaction>
</comment>
<dbReference type="UniPathway" id="UPA00031">
    <property type="reaction ID" value="UER00010"/>
</dbReference>
<reference evidence="14" key="1">
    <citation type="submission" date="2020-02" db="EMBL/GenBank/DDBJ databases">
        <authorList>
            <person name="Meier V. D."/>
        </authorList>
    </citation>
    <scope>NUCLEOTIDE SEQUENCE</scope>
    <source>
        <strain evidence="14">AVDCRST_MAG38</strain>
    </source>
</reference>
<dbReference type="EMBL" id="CADCVJ010000181">
    <property type="protein sequence ID" value="CAA9483077.1"/>
    <property type="molecule type" value="Genomic_DNA"/>
</dbReference>
<evidence type="ECO:0000313" key="14">
    <source>
        <dbReference type="EMBL" id="CAA9483077.1"/>
    </source>
</evidence>
<dbReference type="GO" id="GO:0016829">
    <property type="term" value="F:lyase activity"/>
    <property type="evidence" value="ECO:0007669"/>
    <property type="project" value="UniProtKB-KW"/>
</dbReference>
<evidence type="ECO:0000256" key="9">
    <source>
        <dbReference type="ARBA" id="ARBA00047838"/>
    </source>
</evidence>
<dbReference type="InterPro" id="IPR010139">
    <property type="entry name" value="Imidazole-glycPsynth_HisH"/>
</dbReference>
<evidence type="ECO:0000256" key="7">
    <source>
        <dbReference type="ARBA" id="ARBA00023239"/>
    </source>
</evidence>
<dbReference type="GO" id="GO:0005737">
    <property type="term" value="C:cytoplasm"/>
    <property type="evidence" value="ECO:0007669"/>
    <property type="project" value="UniProtKB-SubCell"/>
</dbReference>
<protein>
    <recommendedName>
        <fullName evidence="11">Imidazole glycerol phosphate synthase subunit HisH</fullName>
        <ecNumber evidence="11">4.3.2.10</ecNumber>
    </recommendedName>
    <alternativeName>
        <fullName evidence="11">IGP synthase glutaminase subunit</fullName>
        <ecNumber evidence="11">3.5.1.2</ecNumber>
    </alternativeName>
    <alternativeName>
        <fullName evidence="11">IGP synthase subunit HisH</fullName>
    </alternativeName>
    <alternativeName>
        <fullName evidence="11">ImGP synthase subunit HisH</fullName>
        <shortName evidence="11">IGPS subunit HisH</shortName>
    </alternativeName>
</protein>
<evidence type="ECO:0000256" key="3">
    <source>
        <dbReference type="ARBA" id="ARBA00022605"/>
    </source>
</evidence>
<keyword evidence="5 11" id="KW-0315">Glutamine amidotransferase</keyword>
<evidence type="ECO:0000256" key="10">
    <source>
        <dbReference type="ARBA" id="ARBA00049534"/>
    </source>
</evidence>
<dbReference type="GO" id="GO:0004359">
    <property type="term" value="F:glutaminase activity"/>
    <property type="evidence" value="ECO:0007669"/>
    <property type="project" value="UniProtKB-EC"/>
</dbReference>
<name>A0A6J4S438_9ACTN</name>
<dbReference type="PIRSF" id="PIRSF000495">
    <property type="entry name" value="Amidotransf_hisH"/>
    <property type="match status" value="1"/>
</dbReference>
<dbReference type="HAMAP" id="MF_00278">
    <property type="entry name" value="HisH"/>
    <property type="match status" value="1"/>
</dbReference>
<comment type="subunit">
    <text evidence="2 11">Heterodimer of HisH and HisF.</text>
</comment>
<comment type="subcellular location">
    <subcellularLocation>
        <location evidence="11">Cytoplasm</location>
    </subcellularLocation>
</comment>
<evidence type="ECO:0000259" key="13">
    <source>
        <dbReference type="Pfam" id="PF00117"/>
    </source>
</evidence>
<dbReference type="NCBIfam" id="TIGR01855">
    <property type="entry name" value="IMP_synth_hisH"/>
    <property type="match status" value="1"/>
</dbReference>
<comment type="catalytic activity">
    <reaction evidence="9 11">
        <text>5-[(5-phospho-1-deoxy-D-ribulos-1-ylimino)methylamino]-1-(5-phospho-beta-D-ribosyl)imidazole-4-carboxamide + L-glutamine = D-erythro-1-(imidazol-4-yl)glycerol 3-phosphate + 5-amino-1-(5-phospho-beta-D-ribosyl)imidazole-4-carboxamide + L-glutamate + H(+)</text>
        <dbReference type="Rhea" id="RHEA:24793"/>
        <dbReference type="ChEBI" id="CHEBI:15378"/>
        <dbReference type="ChEBI" id="CHEBI:29985"/>
        <dbReference type="ChEBI" id="CHEBI:58278"/>
        <dbReference type="ChEBI" id="CHEBI:58359"/>
        <dbReference type="ChEBI" id="CHEBI:58475"/>
        <dbReference type="ChEBI" id="CHEBI:58525"/>
        <dbReference type="EC" id="4.3.2.10"/>
    </reaction>
</comment>
<keyword evidence="3 11" id="KW-0028">Amino-acid biosynthesis</keyword>
<evidence type="ECO:0000256" key="8">
    <source>
        <dbReference type="ARBA" id="ARBA00025299"/>
    </source>
</evidence>
<evidence type="ECO:0000256" key="6">
    <source>
        <dbReference type="ARBA" id="ARBA00023102"/>
    </source>
</evidence>
<evidence type="ECO:0000256" key="11">
    <source>
        <dbReference type="HAMAP-Rule" id="MF_00278"/>
    </source>
</evidence>
<keyword evidence="6 11" id="KW-0368">Histidine biosynthesis</keyword>
<feature type="active site" evidence="11 12">
    <location>
        <position position="186"/>
    </location>
</feature>
<feature type="active site" evidence="11 12">
    <location>
        <position position="184"/>
    </location>
</feature>